<feature type="domain" description="NTP pyrophosphohydrolase MazG-like" evidence="1">
    <location>
        <begin position="27"/>
        <end position="96"/>
    </location>
</feature>
<name>A0A921AXC2_9BACT</name>
<dbReference type="PIRSF" id="PIRSF006639">
    <property type="entry name" value="UCP006639_pph"/>
    <property type="match status" value="1"/>
</dbReference>
<proteinExistence type="predicted"/>
<protein>
    <recommendedName>
        <fullName evidence="1">NTP pyrophosphohydrolase MazG-like domain-containing protein</fullName>
    </recommendedName>
</protein>
<dbReference type="InterPro" id="IPR011379">
    <property type="entry name" value="MazG-related_GP37"/>
</dbReference>
<reference evidence="2" key="2">
    <citation type="submission" date="2021-09" db="EMBL/GenBank/DDBJ databases">
        <authorList>
            <person name="Gilroy R."/>
        </authorList>
    </citation>
    <scope>NUCLEOTIDE SEQUENCE</scope>
    <source>
        <strain evidence="2">ChiGjej2B2-19336</strain>
    </source>
</reference>
<dbReference type="RefSeq" id="WP_304122552.1">
    <property type="nucleotide sequence ID" value="NZ_DYZA01000154.1"/>
</dbReference>
<reference evidence="2" key="1">
    <citation type="journal article" date="2021" name="PeerJ">
        <title>Extensive microbial diversity within the chicken gut microbiome revealed by metagenomics and culture.</title>
        <authorList>
            <person name="Gilroy R."/>
            <person name="Ravi A."/>
            <person name="Getino M."/>
            <person name="Pursley I."/>
            <person name="Horton D.L."/>
            <person name="Alikhan N.F."/>
            <person name="Baker D."/>
            <person name="Gharbi K."/>
            <person name="Hall N."/>
            <person name="Watson M."/>
            <person name="Adriaenssens E.M."/>
            <person name="Foster-Nyarko E."/>
            <person name="Jarju S."/>
            <person name="Secka A."/>
            <person name="Antonio M."/>
            <person name="Oren A."/>
            <person name="Chaudhuri R.R."/>
            <person name="La Ragione R."/>
            <person name="Hildebrand F."/>
            <person name="Pallen M.J."/>
        </authorList>
    </citation>
    <scope>NUCLEOTIDE SEQUENCE</scope>
    <source>
        <strain evidence="2">ChiGjej2B2-19336</strain>
    </source>
</reference>
<dbReference type="EMBL" id="DYZA01000154">
    <property type="protein sequence ID" value="HJD97498.1"/>
    <property type="molecule type" value="Genomic_DNA"/>
</dbReference>
<gene>
    <name evidence="2" type="ORF">K8W16_07620</name>
</gene>
<accession>A0A921AXC2</accession>
<evidence type="ECO:0000313" key="2">
    <source>
        <dbReference type="EMBL" id="HJD97498.1"/>
    </source>
</evidence>
<dbReference type="Pfam" id="PF03819">
    <property type="entry name" value="MazG"/>
    <property type="match status" value="1"/>
</dbReference>
<dbReference type="Gene3D" id="1.10.287.1080">
    <property type="entry name" value="MazG-like"/>
    <property type="match status" value="1"/>
</dbReference>
<dbReference type="InterPro" id="IPR004518">
    <property type="entry name" value="MazG-like_dom"/>
</dbReference>
<evidence type="ECO:0000313" key="3">
    <source>
        <dbReference type="Proteomes" id="UP000698963"/>
    </source>
</evidence>
<evidence type="ECO:0000259" key="1">
    <source>
        <dbReference type="Pfam" id="PF03819"/>
    </source>
</evidence>
<comment type="caution">
    <text evidence="2">The sequence shown here is derived from an EMBL/GenBank/DDBJ whole genome shotgun (WGS) entry which is preliminary data.</text>
</comment>
<dbReference type="SUPFAM" id="SSF101386">
    <property type="entry name" value="all-alpha NTP pyrophosphatases"/>
    <property type="match status" value="1"/>
</dbReference>
<sequence>MTLNEFQDKAETFSEPYFDSVDHCAIVLGEEAGEVLGKVKKWGRDAGFDRDSPQFKGIKDELGDVFWCVSRMAKQCGWTLEEIGQDCCRKLADRKERGVLHGEGDSR</sequence>
<dbReference type="AlphaFoldDB" id="A0A921AXC2"/>
<organism evidence="2 3">
    <name type="scientific">Mailhella massiliensis</name>
    <dbReference type="NCBI Taxonomy" id="1903261"/>
    <lineage>
        <taxon>Bacteria</taxon>
        <taxon>Pseudomonadati</taxon>
        <taxon>Thermodesulfobacteriota</taxon>
        <taxon>Desulfovibrionia</taxon>
        <taxon>Desulfovibrionales</taxon>
        <taxon>Desulfovibrionaceae</taxon>
        <taxon>Mailhella</taxon>
    </lineage>
</organism>
<dbReference type="Proteomes" id="UP000698963">
    <property type="component" value="Unassembled WGS sequence"/>
</dbReference>